<feature type="chain" id="PRO_5047355241" evidence="2">
    <location>
        <begin position="26"/>
        <end position="206"/>
    </location>
</feature>
<name>A0ABN1EH08_9PROT</name>
<dbReference type="RefSeq" id="WP_343893100.1">
    <property type="nucleotide sequence ID" value="NZ_BAAAFZ010000001.1"/>
</dbReference>
<reference evidence="3 4" key="1">
    <citation type="journal article" date="2019" name="Int. J. Syst. Evol. Microbiol.">
        <title>The Global Catalogue of Microorganisms (GCM) 10K type strain sequencing project: providing services to taxonomists for standard genome sequencing and annotation.</title>
        <authorList>
            <consortium name="The Broad Institute Genomics Platform"/>
            <consortium name="The Broad Institute Genome Sequencing Center for Infectious Disease"/>
            <person name="Wu L."/>
            <person name="Ma J."/>
        </authorList>
    </citation>
    <scope>NUCLEOTIDE SEQUENCE [LARGE SCALE GENOMIC DNA]</scope>
    <source>
        <strain evidence="3 4">JCM 9933</strain>
    </source>
</reference>
<evidence type="ECO:0000256" key="1">
    <source>
        <dbReference type="SAM" id="MobiDB-lite"/>
    </source>
</evidence>
<feature type="region of interest" description="Disordered" evidence="1">
    <location>
        <begin position="53"/>
        <end position="73"/>
    </location>
</feature>
<feature type="compositionally biased region" description="Low complexity" evidence="1">
    <location>
        <begin position="53"/>
        <end position="71"/>
    </location>
</feature>
<accession>A0ABN1EH08</accession>
<evidence type="ECO:0000313" key="3">
    <source>
        <dbReference type="EMBL" id="GAA0566317.1"/>
    </source>
</evidence>
<feature type="region of interest" description="Disordered" evidence="1">
    <location>
        <begin position="166"/>
        <end position="206"/>
    </location>
</feature>
<comment type="caution">
    <text evidence="3">The sequence shown here is derived from an EMBL/GenBank/DDBJ whole genome shotgun (WGS) entry which is preliminary data.</text>
</comment>
<feature type="signal peptide" evidence="2">
    <location>
        <begin position="1"/>
        <end position="25"/>
    </location>
</feature>
<dbReference type="EMBL" id="BAAAFZ010000001">
    <property type="protein sequence ID" value="GAA0566317.1"/>
    <property type="molecule type" value="Genomic_DNA"/>
</dbReference>
<dbReference type="Proteomes" id="UP001501588">
    <property type="component" value="Unassembled WGS sequence"/>
</dbReference>
<gene>
    <name evidence="3" type="ORF">GCM10009416_00330</name>
</gene>
<protein>
    <submittedName>
        <fullName evidence="3">Uncharacterized protein</fullName>
    </submittedName>
</protein>
<keyword evidence="4" id="KW-1185">Reference proteome</keyword>
<feature type="compositionally biased region" description="Gly residues" evidence="1">
    <location>
        <begin position="184"/>
        <end position="199"/>
    </location>
</feature>
<evidence type="ECO:0000256" key="2">
    <source>
        <dbReference type="SAM" id="SignalP"/>
    </source>
</evidence>
<keyword evidence="2" id="KW-0732">Signal</keyword>
<proteinExistence type="predicted"/>
<organism evidence="3 4">
    <name type="scientific">Craurococcus roseus</name>
    <dbReference type="NCBI Taxonomy" id="77585"/>
    <lineage>
        <taxon>Bacteria</taxon>
        <taxon>Pseudomonadati</taxon>
        <taxon>Pseudomonadota</taxon>
        <taxon>Alphaproteobacteria</taxon>
        <taxon>Acetobacterales</taxon>
        <taxon>Acetobacteraceae</taxon>
        <taxon>Craurococcus</taxon>
    </lineage>
</organism>
<evidence type="ECO:0000313" key="4">
    <source>
        <dbReference type="Proteomes" id="UP001501588"/>
    </source>
</evidence>
<sequence>MTITRTTTAAALAAAATLGAALAPASEARAQQQDRSAQQQQQRVERLLGEAEQAMQRGDGQAARQALQQARRAMEGDDASAVLPGEAMEFLRLAQRSIDQGALRTAWIALGRAETRLLTRVAAAPQGEQAAQGGAIGAIRSARQALTERDVELAAERTERAMALARRGDAVGSNAPGAALTGAGAPGPGQPLTGGGGAAAGDQARQ</sequence>